<feature type="compositionally biased region" description="Polar residues" evidence="2">
    <location>
        <begin position="22"/>
        <end position="31"/>
    </location>
</feature>
<dbReference type="OrthoDB" id="5826128at2759"/>
<feature type="region of interest" description="Disordered" evidence="2">
    <location>
        <begin position="289"/>
        <end position="316"/>
    </location>
</feature>
<dbReference type="EMBL" id="KZ269992">
    <property type="protein sequence ID" value="OZC09623.1"/>
    <property type="molecule type" value="Genomic_DNA"/>
</dbReference>
<gene>
    <name evidence="3" type="ORF">X798_03317</name>
</gene>
<organism evidence="3 4">
    <name type="scientific">Onchocerca flexuosa</name>
    <dbReference type="NCBI Taxonomy" id="387005"/>
    <lineage>
        <taxon>Eukaryota</taxon>
        <taxon>Metazoa</taxon>
        <taxon>Ecdysozoa</taxon>
        <taxon>Nematoda</taxon>
        <taxon>Chromadorea</taxon>
        <taxon>Rhabditida</taxon>
        <taxon>Spirurina</taxon>
        <taxon>Spiruromorpha</taxon>
        <taxon>Filarioidea</taxon>
        <taxon>Onchocercidae</taxon>
        <taxon>Onchocerca</taxon>
    </lineage>
</organism>
<feature type="region of interest" description="Disordered" evidence="2">
    <location>
        <begin position="702"/>
        <end position="721"/>
    </location>
</feature>
<feature type="coiled-coil region" evidence="1">
    <location>
        <begin position="57"/>
        <end position="195"/>
    </location>
</feature>
<dbReference type="Proteomes" id="UP000242913">
    <property type="component" value="Unassembled WGS sequence"/>
</dbReference>
<feature type="region of interest" description="Disordered" evidence="2">
    <location>
        <begin position="819"/>
        <end position="840"/>
    </location>
</feature>
<evidence type="ECO:0000313" key="4">
    <source>
        <dbReference type="Proteomes" id="UP000242913"/>
    </source>
</evidence>
<sequence>MTSSTSTRSTFSGLSEGCMSEAGSSGFQNRNSAEESQEDCPKCAAMRLNSVIAEEALASLSGQFKNLQKELKKTEQVSKINEEQAKYIDERRSKLEKLEAEHTSLYAEYENLRINHDSLKRQYDEVVATARRNQRLIEESVKYHETCKAAMENLMAEKEARQELLSKYLKSVEAAAKINDSMKQLEKKCVQLQSINEKLEPFKYHCPIVLRLLLEFGEIVENNGLMTKSLQKRLARYRDRNDLREYLLRKTRIMTDLSESNTGAIEESSDDDELAKGVEDLLLKIDSPSRLKSPKKSVSPKKKMKNTEKSDSHSTNSMKEILNIRAAEKGSFSKEQLESVETLHIPIPSVQSNLNVHMKKTKALCERQLELIEKPKNETLYADMEGEKVNQHLSIISVIVGGDINIFTPSISVSSLIKEKKELIEKEIHQVEDGLQKNILRDIMYSKSIKEKNSKNALDMAVDRSNEDKQVCENNERLSTWLSLTHLDPLLPYLSRPTFLDAGISELSKQHGSDDYIENLFGPLSPSISSRRTSVSSTEGCIVAQNKTNSRPEMSDTADAILTAEEMSFLTESLSLPPVPENSTNFSMKVSTISTSGVFENSGSLCSIPTSTMEAVATVHGKPASLEETTLWTIHGQQNAYLQDKVPMILIYLIIQNSESVQNLKTSNKNKKILSAEANVTTAGQILRSTITTDSKCIVTLRSQRKRSGSNPQNRDESLGIRVDSPKLPKIIVKSIGTEEDELEKNQDSMMQQSGSAKAVSGRSVFNEKMYLEKKENLVRLSEDKVKSVLEMIRNKSADLKTFQEQKFGKYIGNPVSQEQPLRRSVKRKQVRTDSWSSEDNQELMTNTRELNNVQSDLAAEVVILTQQENVNKRSDKTPGDPILNDNSAKLSMSEKEVLDSSVSWNKSDEEESLKDYRENSKKCGILSTIKSGNEVADEKQNNTQSSASFVQQKILRNGLENAEFAVESSSKNVQIREPEKLAAIGNNRQIASEVKKRKLTKKGASNTEDKCEDANQTTTHPHESKMTDIYHGKDPVNEDNEKMNKSMTSNIKLLGIELSHLDDDDDNRLEIITDDVGTSSLNTENGSGENCVLNNCSGSEKAKTAAVMSKKSINTVKSEMYKKMQKRLAIQTSCMKELGRVQVHKLAKKKIISTLPKSKEVERKPNIIQQKKTAIMLLAGSADGLKKDKNVGLPAIQYSAVRIGKPLTKIPVGSDEAAVMCLFDQALSESNYNDKLLEIVQKFQNPAISAISCEKLAEYCVKFINKLDVGNMWHSVVLAVRYWSDKQKDRYTSGKVLELHQVASSKERNFIEVLHQLSGEECWNDIISFFIRKMIISMMKTRPVSVAQHGLNIRCVLLCTRILLQDDSNNEMLISVRNFLQHLIERDSSDRVVPMMCYSIAIVPEIVDKLLLEENEQFEPVRRVMSLHLASRDELFTIFSKVIMSRLLNKSTYSTTCLQKVNIDSFHGWFAESINMIVTDISGLDLESMELSPRLLSTMMTCNALFCLATNRLVPNKEILVFPMLNECIRIISGYFESEEKDVTSFKERNEMFADTTGLQSLSNMLIRTILRLLLFGRLMTSFVRNTECSILPRVANLTEEIYRFREFTRIKLEQEGRTAANRLLYFGLNDWLRVMKPWTKYLQAAFTVEKSD</sequence>
<evidence type="ECO:0000256" key="2">
    <source>
        <dbReference type="SAM" id="MobiDB-lite"/>
    </source>
</evidence>
<feature type="compositionally biased region" description="Basic residues" evidence="2">
    <location>
        <begin position="292"/>
        <end position="304"/>
    </location>
</feature>
<reference evidence="3 4" key="1">
    <citation type="submission" date="2015-12" db="EMBL/GenBank/DDBJ databases">
        <title>Draft genome of the nematode, Onchocerca flexuosa.</title>
        <authorList>
            <person name="Mitreva M."/>
        </authorList>
    </citation>
    <scope>NUCLEOTIDE SEQUENCE [LARGE SCALE GENOMIC DNA]</scope>
    <source>
        <strain evidence="3">Red Deer</strain>
    </source>
</reference>
<feature type="region of interest" description="Disordered" evidence="2">
    <location>
        <begin position="996"/>
        <end position="1037"/>
    </location>
</feature>
<keyword evidence="1" id="KW-0175">Coiled coil</keyword>
<feature type="compositionally biased region" description="Basic and acidic residues" evidence="2">
    <location>
        <begin position="1021"/>
        <end position="1037"/>
    </location>
</feature>
<feature type="compositionally biased region" description="Low complexity" evidence="2">
    <location>
        <begin position="1"/>
        <end position="15"/>
    </location>
</feature>
<proteinExistence type="predicted"/>
<accession>A0A238BWD4</accession>
<protein>
    <submittedName>
        <fullName evidence="3">Uncharacterized protein</fullName>
    </submittedName>
</protein>
<keyword evidence="4" id="KW-1185">Reference proteome</keyword>
<name>A0A238BWD4_9BILA</name>
<feature type="region of interest" description="Disordered" evidence="2">
    <location>
        <begin position="1"/>
        <end position="36"/>
    </location>
</feature>
<evidence type="ECO:0000256" key="1">
    <source>
        <dbReference type="SAM" id="Coils"/>
    </source>
</evidence>
<evidence type="ECO:0000313" key="3">
    <source>
        <dbReference type="EMBL" id="OZC09623.1"/>
    </source>
</evidence>